<dbReference type="InterPro" id="IPR044053">
    <property type="entry name" value="AsaB-like"/>
</dbReference>
<keyword evidence="3" id="KW-1185">Reference proteome</keyword>
<accession>A0AA40K8T3</accession>
<dbReference type="PANTHER" id="PTHR34598:SF3">
    <property type="entry name" value="OXIDOREDUCTASE AN1597"/>
    <property type="match status" value="1"/>
</dbReference>
<evidence type="ECO:0000313" key="3">
    <source>
        <dbReference type="Proteomes" id="UP001172155"/>
    </source>
</evidence>
<dbReference type="Proteomes" id="UP001172155">
    <property type="component" value="Unassembled WGS sequence"/>
</dbReference>
<dbReference type="PANTHER" id="PTHR34598">
    <property type="entry name" value="BLL6449 PROTEIN"/>
    <property type="match status" value="1"/>
</dbReference>
<reference evidence="2" key="1">
    <citation type="submission" date="2023-06" db="EMBL/GenBank/DDBJ databases">
        <title>Genome-scale phylogeny and comparative genomics of the fungal order Sordariales.</title>
        <authorList>
            <consortium name="Lawrence Berkeley National Laboratory"/>
            <person name="Hensen N."/>
            <person name="Bonometti L."/>
            <person name="Westerberg I."/>
            <person name="Brannstrom I.O."/>
            <person name="Guillou S."/>
            <person name="Cros-Aarteil S."/>
            <person name="Calhoun S."/>
            <person name="Haridas S."/>
            <person name="Kuo A."/>
            <person name="Mondo S."/>
            <person name="Pangilinan J."/>
            <person name="Riley R."/>
            <person name="LaButti K."/>
            <person name="Andreopoulos B."/>
            <person name="Lipzen A."/>
            <person name="Chen C."/>
            <person name="Yanf M."/>
            <person name="Daum C."/>
            <person name="Ng V."/>
            <person name="Clum A."/>
            <person name="Steindorff A."/>
            <person name="Ohm R."/>
            <person name="Martin F."/>
            <person name="Silar P."/>
            <person name="Natvig D."/>
            <person name="Lalanne C."/>
            <person name="Gautier V."/>
            <person name="Ament-velasquez S.L."/>
            <person name="Kruys A."/>
            <person name="Hutchinson M.I."/>
            <person name="Powell A.J."/>
            <person name="Barry K."/>
            <person name="Miller A.N."/>
            <person name="Grigoriev I.V."/>
            <person name="Debuchy R."/>
            <person name="Gladieux P."/>
            <person name="Thoren M.H."/>
            <person name="Johannesson H."/>
        </authorList>
    </citation>
    <scope>NUCLEOTIDE SEQUENCE</scope>
    <source>
        <strain evidence="2">SMH3187-1</strain>
    </source>
</reference>
<name>A0AA40K8T3_9PEZI</name>
<dbReference type="GO" id="GO:0016491">
    <property type="term" value="F:oxidoreductase activity"/>
    <property type="evidence" value="ECO:0007669"/>
    <property type="project" value="InterPro"/>
</dbReference>
<protein>
    <recommendedName>
        <fullName evidence="4">Methyltransferase</fullName>
    </recommendedName>
</protein>
<sequence length="282" mass="32881">MASTTQIYYLERLKLFETEKPYMVTFDLPPGVGPKTNHAYAPSQVSVCDAQSQKDQFSLDVHGFQFHDWATSLQRSEDFDSTELVKSKYYPETVAHMKRTFPDALEIHVLTHLRRKRDESFLGVAVKEPDFYNPIVYAHTDFTPLGAAVAIESLLQRNPHLRGHKYDMINVWRTTNRHPNRDWPLGLCDFTTVSPEDIEFNDVIHKDHIGESLRVYANDNHKWYFLDRQSPNQVALFRNIHSDGLSVPFGVHLALPNPFQEEDESDRVRRESIEMRMVRFFP</sequence>
<dbReference type="AlphaFoldDB" id="A0AA40K8T3"/>
<dbReference type="NCBIfam" id="NF041278">
    <property type="entry name" value="CmcJ_NvfI_EfuI"/>
    <property type="match status" value="1"/>
</dbReference>
<dbReference type="EMBL" id="JAUKUD010000003">
    <property type="protein sequence ID" value="KAK0750253.1"/>
    <property type="molecule type" value="Genomic_DNA"/>
</dbReference>
<comment type="caution">
    <text evidence="2">The sequence shown here is derived from an EMBL/GenBank/DDBJ whole genome shotgun (WGS) entry which is preliminary data.</text>
</comment>
<evidence type="ECO:0000256" key="1">
    <source>
        <dbReference type="ARBA" id="ARBA00023604"/>
    </source>
</evidence>
<proteinExistence type="inferred from homology"/>
<comment type="similarity">
    <text evidence="1">Belongs to the asaB hydroxylase/desaturase family.</text>
</comment>
<organism evidence="2 3">
    <name type="scientific">Schizothecium vesticola</name>
    <dbReference type="NCBI Taxonomy" id="314040"/>
    <lineage>
        <taxon>Eukaryota</taxon>
        <taxon>Fungi</taxon>
        <taxon>Dikarya</taxon>
        <taxon>Ascomycota</taxon>
        <taxon>Pezizomycotina</taxon>
        <taxon>Sordariomycetes</taxon>
        <taxon>Sordariomycetidae</taxon>
        <taxon>Sordariales</taxon>
        <taxon>Schizotheciaceae</taxon>
        <taxon>Schizothecium</taxon>
    </lineage>
</organism>
<evidence type="ECO:0000313" key="2">
    <source>
        <dbReference type="EMBL" id="KAK0750253.1"/>
    </source>
</evidence>
<gene>
    <name evidence="2" type="ORF">B0T18DRAFT_322629</name>
</gene>
<evidence type="ECO:0008006" key="4">
    <source>
        <dbReference type="Google" id="ProtNLM"/>
    </source>
</evidence>